<accession>A0AAW5LIY0</accession>
<dbReference type="EMBL" id="JANILD010000001">
    <property type="protein sequence ID" value="MCQ9302686.1"/>
    <property type="molecule type" value="Genomic_DNA"/>
</dbReference>
<comment type="caution">
    <text evidence="1">The sequence shown here is derived from an EMBL/GenBank/DDBJ whole genome shotgun (WGS) entry which is preliminary data.</text>
</comment>
<evidence type="ECO:0008006" key="3">
    <source>
        <dbReference type="Google" id="ProtNLM"/>
    </source>
</evidence>
<evidence type="ECO:0000313" key="2">
    <source>
        <dbReference type="Proteomes" id="UP001204068"/>
    </source>
</evidence>
<evidence type="ECO:0000313" key="1">
    <source>
        <dbReference type="EMBL" id="MCQ9302686.1"/>
    </source>
</evidence>
<sequence>MYTPSEVRQIITDYNWMKNIIDSKVYENDSTSIGQYGIESSMPKAQGTTGDKVLVRVLRNDKEYRKHQELIDKMAVIDDNEELITNNKDYHILQLLKQGEKHKRIMSIMKVGRDNFYDRLRDIVMILSNAQYDRTDTSDTSYTSDSIKQTGD</sequence>
<dbReference type="AlphaFoldDB" id="A0AAW5LIY0"/>
<dbReference type="Proteomes" id="UP001204068">
    <property type="component" value="Unassembled WGS sequence"/>
</dbReference>
<dbReference type="RefSeq" id="WP_152291811.1">
    <property type="nucleotide sequence ID" value="NZ_CP041879.1"/>
</dbReference>
<gene>
    <name evidence="1" type="ORF">NQ032_03510</name>
</gene>
<proteinExistence type="predicted"/>
<organism evidence="1 2">
    <name type="scientific">Mammaliicoccus sciuri</name>
    <name type="common">Staphylococcus sciuri</name>
    <dbReference type="NCBI Taxonomy" id="1296"/>
    <lineage>
        <taxon>Bacteria</taxon>
        <taxon>Bacillati</taxon>
        <taxon>Bacillota</taxon>
        <taxon>Bacilli</taxon>
        <taxon>Bacillales</taxon>
        <taxon>Staphylococcaceae</taxon>
        <taxon>Mammaliicoccus</taxon>
    </lineage>
</organism>
<protein>
    <recommendedName>
        <fullName evidence="3">Phage protein</fullName>
    </recommendedName>
</protein>
<reference evidence="1" key="1">
    <citation type="submission" date="2022-07" db="EMBL/GenBank/DDBJ databases">
        <title>Bacterial species isolated from the porcine tonsil microbiota.</title>
        <authorList>
            <person name="Oliveira I.M.F."/>
        </authorList>
    </citation>
    <scope>NUCLEOTIDE SEQUENCE</scope>
    <source>
        <strain evidence="1">8QC2O2</strain>
    </source>
</reference>
<name>A0AAW5LIY0_MAMSC</name>